<dbReference type="AlphaFoldDB" id="A0A381X3I4"/>
<sequence>MSETQSDQKKQEVSKESTGLQFERRDIIKGLTAIPAVLLYLWSYYKKKALDKMRSGEIMEELSLKKKAPAVLKNKKPGDLIRLGVIGYGWRGAQDIKAAGFGNPEWAAKAKAASEKNKLDKRFETYLQQDDLNVALTGVCDVFSTRRDQGVAASISTLRPNGVQPQTEPAKAYLDYQDLLASDDIDAVVITTPDHWHSKIAIDAERAGKHVYVEKCMTRTMEEAQAMHDVFSGSKMKLQLGHHSRAAASHEKAKEIIDNDILGPITLVEVTTNRNSPGGAWVYPIQWNSIEDYGQKYDSKDLFATPKTLDWNRWQGP</sequence>
<keyword evidence="2" id="KW-0812">Transmembrane</keyword>
<dbReference type="PANTHER" id="PTHR43818:SF11">
    <property type="entry name" value="BCDNA.GH03377"/>
    <property type="match status" value="1"/>
</dbReference>
<evidence type="ECO:0000313" key="4">
    <source>
        <dbReference type="EMBL" id="SVA59162.1"/>
    </source>
</evidence>
<dbReference type="Pfam" id="PF01408">
    <property type="entry name" value="GFO_IDH_MocA"/>
    <property type="match status" value="1"/>
</dbReference>
<accession>A0A381X3I4</accession>
<reference evidence="4" key="1">
    <citation type="submission" date="2018-05" db="EMBL/GenBank/DDBJ databases">
        <authorList>
            <person name="Lanie J.A."/>
            <person name="Ng W.-L."/>
            <person name="Kazmierczak K.M."/>
            <person name="Andrzejewski T.M."/>
            <person name="Davidsen T.M."/>
            <person name="Wayne K.J."/>
            <person name="Tettelin H."/>
            <person name="Glass J.I."/>
            <person name="Rusch D."/>
            <person name="Podicherti R."/>
            <person name="Tsui H.-C.T."/>
            <person name="Winkler M.E."/>
        </authorList>
    </citation>
    <scope>NUCLEOTIDE SEQUENCE</scope>
</reference>
<dbReference type="InterPro" id="IPR050463">
    <property type="entry name" value="Gfo/Idh/MocA_oxidrdct_glycsds"/>
</dbReference>
<name>A0A381X3I4_9ZZZZ</name>
<dbReference type="PANTHER" id="PTHR43818">
    <property type="entry name" value="BCDNA.GH03377"/>
    <property type="match status" value="1"/>
</dbReference>
<dbReference type="GO" id="GO:0000166">
    <property type="term" value="F:nucleotide binding"/>
    <property type="evidence" value="ECO:0007669"/>
    <property type="project" value="InterPro"/>
</dbReference>
<feature type="domain" description="Gfo/Idh/MocA-like oxidoreductase N-terminal" evidence="3">
    <location>
        <begin position="165"/>
        <end position="242"/>
    </location>
</feature>
<dbReference type="SUPFAM" id="SSF51735">
    <property type="entry name" value="NAD(P)-binding Rossmann-fold domains"/>
    <property type="match status" value="1"/>
</dbReference>
<dbReference type="EMBL" id="UINC01013744">
    <property type="protein sequence ID" value="SVA59162.1"/>
    <property type="molecule type" value="Genomic_DNA"/>
</dbReference>
<evidence type="ECO:0000259" key="3">
    <source>
        <dbReference type="Pfam" id="PF01408"/>
    </source>
</evidence>
<protein>
    <recommendedName>
        <fullName evidence="3">Gfo/Idh/MocA-like oxidoreductase N-terminal domain-containing protein</fullName>
    </recommendedName>
</protein>
<feature type="non-terminal residue" evidence="4">
    <location>
        <position position="317"/>
    </location>
</feature>
<evidence type="ECO:0000256" key="1">
    <source>
        <dbReference type="ARBA" id="ARBA00023002"/>
    </source>
</evidence>
<keyword evidence="2" id="KW-0472">Membrane</keyword>
<dbReference type="InterPro" id="IPR036291">
    <property type="entry name" value="NAD(P)-bd_dom_sf"/>
</dbReference>
<dbReference type="Gene3D" id="3.40.50.720">
    <property type="entry name" value="NAD(P)-binding Rossmann-like Domain"/>
    <property type="match status" value="1"/>
</dbReference>
<keyword evidence="1" id="KW-0560">Oxidoreductase</keyword>
<dbReference type="GO" id="GO:0016491">
    <property type="term" value="F:oxidoreductase activity"/>
    <property type="evidence" value="ECO:0007669"/>
    <property type="project" value="UniProtKB-KW"/>
</dbReference>
<evidence type="ECO:0000256" key="2">
    <source>
        <dbReference type="SAM" id="Phobius"/>
    </source>
</evidence>
<organism evidence="4">
    <name type="scientific">marine metagenome</name>
    <dbReference type="NCBI Taxonomy" id="408172"/>
    <lineage>
        <taxon>unclassified sequences</taxon>
        <taxon>metagenomes</taxon>
        <taxon>ecological metagenomes</taxon>
    </lineage>
</organism>
<dbReference type="InterPro" id="IPR000683">
    <property type="entry name" value="Gfo/Idh/MocA-like_OxRdtase_N"/>
</dbReference>
<gene>
    <name evidence="4" type="ORF">METZ01_LOCUS112016</name>
</gene>
<keyword evidence="2" id="KW-1133">Transmembrane helix</keyword>
<feature type="transmembrane region" description="Helical" evidence="2">
    <location>
        <begin position="27"/>
        <end position="45"/>
    </location>
</feature>
<proteinExistence type="predicted"/>